<organism evidence="2 3">
    <name type="scientific">Sipha flava</name>
    <name type="common">yellow sugarcane aphid</name>
    <dbReference type="NCBI Taxonomy" id="143950"/>
    <lineage>
        <taxon>Eukaryota</taxon>
        <taxon>Metazoa</taxon>
        <taxon>Ecdysozoa</taxon>
        <taxon>Arthropoda</taxon>
        <taxon>Hexapoda</taxon>
        <taxon>Insecta</taxon>
        <taxon>Pterygota</taxon>
        <taxon>Neoptera</taxon>
        <taxon>Paraneoptera</taxon>
        <taxon>Hemiptera</taxon>
        <taxon>Sternorrhyncha</taxon>
        <taxon>Aphidomorpha</taxon>
        <taxon>Aphidoidea</taxon>
        <taxon>Aphididae</taxon>
        <taxon>Sipha</taxon>
    </lineage>
</organism>
<accession>A0A8B8FA23</accession>
<dbReference type="PANTHER" id="PTHR31511:SF12">
    <property type="entry name" value="RHO TERMINATION FACTOR N-TERMINAL DOMAIN-CONTAINING PROTEIN"/>
    <property type="match status" value="1"/>
</dbReference>
<feature type="compositionally biased region" description="Polar residues" evidence="1">
    <location>
        <begin position="23"/>
        <end position="32"/>
    </location>
</feature>
<protein>
    <submittedName>
        <fullName evidence="3">Uncharacterized protein LOC112681169</fullName>
    </submittedName>
</protein>
<feature type="region of interest" description="Disordered" evidence="1">
    <location>
        <begin position="1"/>
        <end position="32"/>
    </location>
</feature>
<dbReference type="PANTHER" id="PTHR31511">
    <property type="entry name" value="PROTEIN CBG23764"/>
    <property type="match status" value="1"/>
</dbReference>
<gene>
    <name evidence="3" type="primary">LOC112681169</name>
</gene>
<dbReference type="AlphaFoldDB" id="A0A8B8FA23"/>
<sequence>MGATREFQTTTTTSSFEAKGLSNYGTNQNTTYNRRNKRARLDLVGKAVEFVNVGSSFNNYITWYYKKNTNNIINHSVFLDSIKSELLELLKSLSLPIKFNLKLEAVYNKPNIENSSVNRAFKTSARAIFNNTNVEESVDDIFITVLTEEEAYQGKGSGFTLELIDGLLLGVYKYTPLGASSFIDLPKDIQNKKAVINPQNSDNQCFKWAILAKHVTDENKQRVGQNYFNHEQKYIFTGISYPTPINEIKIFEKNNNVSINIYGLKKSKKDQHLVFPLRVVEQKLNHFDLLLLKDEDRSHYTYISNFSRLTRAQKTLHKESVIFCKRCFSSFDSRQKNKFNDHIRICGDHKPILPIMPAEGASLEFDAWSKTQRLPFVIFADFEALLLKINKKCGKNTTAIQSHKPMSYGFMVKAAADVPLELLEKFNIPQTPIIY</sequence>
<reference evidence="3" key="1">
    <citation type="submission" date="2025-08" db="UniProtKB">
        <authorList>
            <consortium name="RefSeq"/>
        </authorList>
    </citation>
    <scope>IDENTIFICATION</scope>
    <source>
        <tissue evidence="3">Whole body</tissue>
    </source>
</reference>
<dbReference type="RefSeq" id="XP_025407215.1">
    <property type="nucleotide sequence ID" value="XM_025551430.1"/>
</dbReference>
<evidence type="ECO:0000313" key="2">
    <source>
        <dbReference type="Proteomes" id="UP000694846"/>
    </source>
</evidence>
<dbReference type="OrthoDB" id="6620350at2759"/>
<evidence type="ECO:0000313" key="3">
    <source>
        <dbReference type="RefSeq" id="XP_025407215.1"/>
    </source>
</evidence>
<evidence type="ECO:0000256" key="1">
    <source>
        <dbReference type="SAM" id="MobiDB-lite"/>
    </source>
</evidence>
<keyword evidence="2" id="KW-1185">Reference proteome</keyword>
<name>A0A8B8FA23_9HEMI</name>
<proteinExistence type="predicted"/>
<dbReference type="Proteomes" id="UP000694846">
    <property type="component" value="Unplaced"/>
</dbReference>
<dbReference type="GeneID" id="112681169"/>